<evidence type="ECO:0000256" key="1">
    <source>
        <dbReference type="ARBA" id="ARBA00004370"/>
    </source>
</evidence>
<evidence type="ECO:0000256" key="5">
    <source>
        <dbReference type="ARBA" id="ARBA00022989"/>
    </source>
</evidence>
<keyword evidence="6" id="KW-0560">Oxidoreductase</keyword>
<dbReference type="InterPro" id="IPR017941">
    <property type="entry name" value="Rieske_2Fe-2S"/>
</dbReference>
<dbReference type="PROSITE" id="PS51296">
    <property type="entry name" value="RIESKE"/>
    <property type="match status" value="1"/>
</dbReference>
<evidence type="ECO:0000256" key="3">
    <source>
        <dbReference type="ARBA" id="ARBA00022714"/>
    </source>
</evidence>
<dbReference type="SUPFAM" id="SSF50022">
    <property type="entry name" value="ISP domain"/>
    <property type="match status" value="1"/>
</dbReference>
<protein>
    <recommendedName>
        <fullName evidence="10">Rieske domain-containing protein</fullName>
    </recommendedName>
</protein>
<dbReference type="Gene3D" id="3.90.380.10">
    <property type="entry name" value="Naphthalene 1,2-dioxygenase Alpha Subunit, Chain A, domain 1"/>
    <property type="match status" value="1"/>
</dbReference>
<keyword evidence="4" id="KW-0479">Metal-binding</keyword>
<dbReference type="GO" id="GO:0046872">
    <property type="term" value="F:metal ion binding"/>
    <property type="evidence" value="ECO:0007669"/>
    <property type="project" value="UniProtKB-KW"/>
</dbReference>
<comment type="caution">
    <text evidence="11">The sequence shown here is derived from an EMBL/GenBank/DDBJ whole genome shotgun (WGS) entry which is preliminary data.</text>
</comment>
<organism evidence="11 12">
    <name type="scientific">Adineta ricciae</name>
    <name type="common">Rotifer</name>
    <dbReference type="NCBI Taxonomy" id="249248"/>
    <lineage>
        <taxon>Eukaryota</taxon>
        <taxon>Metazoa</taxon>
        <taxon>Spiralia</taxon>
        <taxon>Gnathifera</taxon>
        <taxon>Rotifera</taxon>
        <taxon>Eurotatoria</taxon>
        <taxon>Bdelloidea</taxon>
        <taxon>Adinetida</taxon>
        <taxon>Adinetidae</taxon>
        <taxon>Adineta</taxon>
    </lineage>
</organism>
<dbReference type="AlphaFoldDB" id="A0A814QUX7"/>
<evidence type="ECO:0000313" key="11">
    <source>
        <dbReference type="EMBL" id="CAF1124524.1"/>
    </source>
</evidence>
<keyword evidence="7" id="KW-0408">Iron</keyword>
<dbReference type="Pfam" id="PF00355">
    <property type="entry name" value="Rieske"/>
    <property type="match status" value="1"/>
</dbReference>
<dbReference type="GO" id="GO:0016491">
    <property type="term" value="F:oxidoreductase activity"/>
    <property type="evidence" value="ECO:0007669"/>
    <property type="project" value="UniProtKB-KW"/>
</dbReference>
<keyword evidence="9" id="KW-0472">Membrane</keyword>
<dbReference type="Proteomes" id="UP000663852">
    <property type="component" value="Unassembled WGS sequence"/>
</dbReference>
<name>A0A814QUX7_ADIRI</name>
<evidence type="ECO:0000259" key="10">
    <source>
        <dbReference type="PROSITE" id="PS51296"/>
    </source>
</evidence>
<sequence>MGNTTNSFSSCVGQSSRKACRDRPYVSRPFWSYEYEYCLNVPNRSHIRELHSIRLSPRILRDASKNSSIKIVRTVPRVVILVCLSLRQYRRVKKRDTARDRVQTHTSKTTISSKELDPLDHSLYWYPVAFSREVPCGSNRPFGFYLLNEPLCLYRRNDGELICVLDLCPHRSARLSLGQITKDGNLECFYHGWQFGAHGQCVHIPSVSKNSKTPSLICARTVPVHEQYGYIWIWPGKYELADSRFIPHQLFADLQAENSTFLLAPENTFDLDIPYDLMVDNLLDLAHIDFTHDGTIGKRSQASWIRSERITPSPYYSTNTESCSFKLQRHERPFPSTEFSYFHFVPPCFVRLEHNTPDKGRILAQIFLIIPSAEKKMRLLSQFYRNFFCYKWIEYIPGYDYLIDRMVTKIVDQDIRLLNDVDRNIREMGAKPLGTTVSADAPIKAFRRYHTRALMKYETIYVKKGAWATIKTTLNESDEVDIEDLKLD</sequence>
<evidence type="ECO:0000256" key="4">
    <source>
        <dbReference type="ARBA" id="ARBA00022723"/>
    </source>
</evidence>
<evidence type="ECO:0000256" key="7">
    <source>
        <dbReference type="ARBA" id="ARBA00023004"/>
    </source>
</evidence>
<keyword evidence="3" id="KW-0001">2Fe-2S</keyword>
<comment type="subcellular location">
    <subcellularLocation>
        <location evidence="1">Membrane</location>
    </subcellularLocation>
</comment>
<dbReference type="Gene3D" id="2.102.10.10">
    <property type="entry name" value="Rieske [2Fe-2S] iron-sulphur domain"/>
    <property type="match status" value="1"/>
</dbReference>
<dbReference type="GO" id="GO:0016020">
    <property type="term" value="C:membrane"/>
    <property type="evidence" value="ECO:0007669"/>
    <property type="project" value="UniProtKB-SubCell"/>
</dbReference>
<feature type="domain" description="Rieske" evidence="10">
    <location>
        <begin position="125"/>
        <end position="233"/>
    </location>
</feature>
<dbReference type="OrthoDB" id="426882at2759"/>
<evidence type="ECO:0000256" key="2">
    <source>
        <dbReference type="ARBA" id="ARBA00022692"/>
    </source>
</evidence>
<evidence type="ECO:0000313" key="12">
    <source>
        <dbReference type="Proteomes" id="UP000663852"/>
    </source>
</evidence>
<dbReference type="PANTHER" id="PTHR21266">
    <property type="entry name" value="IRON-SULFUR DOMAIN CONTAINING PROTEIN"/>
    <property type="match status" value="1"/>
</dbReference>
<dbReference type="EMBL" id="CAJNOJ010000107">
    <property type="protein sequence ID" value="CAF1124524.1"/>
    <property type="molecule type" value="Genomic_DNA"/>
</dbReference>
<gene>
    <name evidence="11" type="ORF">EDS130_LOCUS21235</name>
</gene>
<dbReference type="InterPro" id="IPR044043">
    <property type="entry name" value="VanA_C_cat"/>
</dbReference>
<dbReference type="InterPro" id="IPR050584">
    <property type="entry name" value="Cholesterol_7-desaturase"/>
</dbReference>
<keyword evidence="8" id="KW-0411">Iron-sulfur</keyword>
<dbReference type="PANTHER" id="PTHR21266:SF32">
    <property type="entry name" value="CHOLESTEROL 7-DESATURASE NVD"/>
    <property type="match status" value="1"/>
</dbReference>
<evidence type="ECO:0000256" key="8">
    <source>
        <dbReference type="ARBA" id="ARBA00023014"/>
    </source>
</evidence>
<evidence type="ECO:0000256" key="9">
    <source>
        <dbReference type="ARBA" id="ARBA00023136"/>
    </source>
</evidence>
<reference evidence="11" key="1">
    <citation type="submission" date="2021-02" db="EMBL/GenBank/DDBJ databases">
        <authorList>
            <person name="Nowell W R."/>
        </authorList>
    </citation>
    <scope>NUCLEOTIDE SEQUENCE</scope>
</reference>
<dbReference type="GO" id="GO:0005737">
    <property type="term" value="C:cytoplasm"/>
    <property type="evidence" value="ECO:0007669"/>
    <property type="project" value="TreeGrafter"/>
</dbReference>
<dbReference type="Pfam" id="PF19112">
    <property type="entry name" value="VanA_C"/>
    <property type="match status" value="1"/>
</dbReference>
<proteinExistence type="predicted"/>
<accession>A0A814QUX7</accession>
<evidence type="ECO:0000256" key="6">
    <source>
        <dbReference type="ARBA" id="ARBA00023002"/>
    </source>
</evidence>
<dbReference type="InterPro" id="IPR036922">
    <property type="entry name" value="Rieske_2Fe-2S_sf"/>
</dbReference>
<dbReference type="GO" id="GO:0051537">
    <property type="term" value="F:2 iron, 2 sulfur cluster binding"/>
    <property type="evidence" value="ECO:0007669"/>
    <property type="project" value="UniProtKB-KW"/>
</dbReference>
<keyword evidence="5" id="KW-1133">Transmembrane helix</keyword>
<dbReference type="SUPFAM" id="SSF55961">
    <property type="entry name" value="Bet v1-like"/>
    <property type="match status" value="1"/>
</dbReference>
<keyword evidence="2" id="KW-0812">Transmembrane</keyword>